<dbReference type="InterPro" id="IPR005074">
    <property type="entry name" value="Peptidase_C39"/>
</dbReference>
<dbReference type="InterPro" id="IPR039564">
    <property type="entry name" value="Peptidase_C39-like"/>
</dbReference>
<organism evidence="2 3">
    <name type="scientific">Candidatus Zambryskibacteria bacterium RIFCSPLOWO2_01_FULL_45_43</name>
    <dbReference type="NCBI Taxonomy" id="1802762"/>
    <lineage>
        <taxon>Bacteria</taxon>
        <taxon>Candidatus Zambryskiibacteriota</taxon>
    </lineage>
</organism>
<dbReference type="PROSITE" id="PS50990">
    <property type="entry name" value="PEPTIDASE_C39"/>
    <property type="match status" value="1"/>
</dbReference>
<comment type="caution">
    <text evidence="2">The sequence shown here is derived from an EMBL/GenBank/DDBJ whole genome shotgun (WGS) entry which is preliminary data.</text>
</comment>
<proteinExistence type="predicted"/>
<sequence length="166" mass="19038">MRYRVPAYSQWLRIREKNWKPRSCGIIALAMLISYWNKKIATKELVITSRRVGAYKKGIGWTHKGLVLTAKKYGLGGNNFDWANLDKKTALKNLKKKLARYPVIASIHHRFNPKKGGHLIVLTGIGKNWVFYNDPDAKKLSAVQKSIGLKKFLTGWKKRIVAIHPQ</sequence>
<dbReference type="EMBL" id="MHWF01000009">
    <property type="protein sequence ID" value="OHB06007.1"/>
    <property type="molecule type" value="Genomic_DNA"/>
</dbReference>
<dbReference type="AlphaFoldDB" id="A0A1G2U965"/>
<dbReference type="Pfam" id="PF13529">
    <property type="entry name" value="Peptidase_C39_2"/>
    <property type="match status" value="1"/>
</dbReference>
<dbReference type="GO" id="GO:0005524">
    <property type="term" value="F:ATP binding"/>
    <property type="evidence" value="ECO:0007669"/>
    <property type="project" value="InterPro"/>
</dbReference>
<dbReference type="GO" id="GO:0016020">
    <property type="term" value="C:membrane"/>
    <property type="evidence" value="ECO:0007669"/>
    <property type="project" value="InterPro"/>
</dbReference>
<accession>A0A1G2U965</accession>
<dbReference type="GO" id="GO:0006508">
    <property type="term" value="P:proteolysis"/>
    <property type="evidence" value="ECO:0007669"/>
    <property type="project" value="InterPro"/>
</dbReference>
<protein>
    <recommendedName>
        <fullName evidence="1">Peptidase C39 domain-containing protein</fullName>
    </recommendedName>
</protein>
<evidence type="ECO:0000313" key="2">
    <source>
        <dbReference type="EMBL" id="OHB06007.1"/>
    </source>
</evidence>
<evidence type="ECO:0000259" key="1">
    <source>
        <dbReference type="PROSITE" id="PS50990"/>
    </source>
</evidence>
<reference evidence="2 3" key="1">
    <citation type="journal article" date="2016" name="Nat. Commun.">
        <title>Thousands of microbial genomes shed light on interconnected biogeochemical processes in an aquifer system.</title>
        <authorList>
            <person name="Anantharaman K."/>
            <person name="Brown C.T."/>
            <person name="Hug L.A."/>
            <person name="Sharon I."/>
            <person name="Castelle C.J."/>
            <person name="Probst A.J."/>
            <person name="Thomas B.C."/>
            <person name="Singh A."/>
            <person name="Wilkins M.J."/>
            <person name="Karaoz U."/>
            <person name="Brodie E.L."/>
            <person name="Williams K.H."/>
            <person name="Hubbard S.S."/>
            <person name="Banfield J.F."/>
        </authorList>
    </citation>
    <scope>NUCLEOTIDE SEQUENCE [LARGE SCALE GENOMIC DNA]</scope>
</reference>
<gene>
    <name evidence="2" type="ORF">A3B16_02275</name>
</gene>
<feature type="domain" description="Peptidase C39" evidence="1">
    <location>
        <begin position="15"/>
        <end position="163"/>
    </location>
</feature>
<name>A0A1G2U965_9BACT</name>
<evidence type="ECO:0000313" key="3">
    <source>
        <dbReference type="Proteomes" id="UP000177722"/>
    </source>
</evidence>
<dbReference type="Gene3D" id="3.90.70.10">
    <property type="entry name" value="Cysteine proteinases"/>
    <property type="match status" value="1"/>
</dbReference>
<dbReference type="Proteomes" id="UP000177722">
    <property type="component" value="Unassembled WGS sequence"/>
</dbReference>
<dbReference type="GO" id="GO:0008233">
    <property type="term" value="F:peptidase activity"/>
    <property type="evidence" value="ECO:0007669"/>
    <property type="project" value="InterPro"/>
</dbReference>